<name>A0A316VHV2_9BASI</name>
<dbReference type="InParanoid" id="A0A316VHV2"/>
<sequence>MSNTKSMTTSNVQLARCEPTIAINRTPSNKLHEIVEPVLISQKPKIRNWGGTFTSTPACLFQPKTVLQCCAIIELARRMGNIECRALGRGHSPGDLPFTQGWLLQMDNLSGLVAIDTSVPTATVLAGTYVSDMHGMLENAAVPLGMPNLGSISEQTIGGLISTATHGTGYSFPVISAAVESMRIICALDEAEGGTQVISCSRKQNADLFNATLCGLGATGLLVEVTIKVDHWFKLKQISEECKFEDLIGPETSTPSIATYWSADQMDEHTLPMLQSRSKRAALKGIQKAKELIGVNEDSVDANDGLAIKRPMSLGKLLAHKPHLVPGCPASRLPKYHTKDPSSIYPIDSVNSEIEKDELDEETRVAQSRLETLGQSSQHVRIAWVPHAGMCTVMRMNKTLEPIQAPGVFSRVYGRVVGYHFLQLLIFMSRYRPSMLGNVNRFAYWLTHPSRPSDPSESSVPAKPIAADANQKAITEDPSQFANGTFDPTRLGSSSSLNRDPEPLNPTNPRSVLVDAAPRVFNFDCLFQQYTNEWAIPLSCLGSTLRAMRDWLKEEEEISKRGGGEQVHFPVEIRFVDADGIWLSPCHGRKTVYIGIVQYRPYDLPIKYRSLFAKFEVLMRHFGGRPHWAKAHTCGPTELARLYPNLSDFLALRKSKDPDGIFLNPYVRRHLLGDLRAEASPRIFKSRL</sequence>
<dbReference type="GeneID" id="37019931"/>
<dbReference type="GO" id="GO:0003885">
    <property type="term" value="F:D-arabinono-1,4-lactone oxidase activity"/>
    <property type="evidence" value="ECO:0007669"/>
    <property type="project" value="UniProtKB-EC"/>
</dbReference>
<feature type="domain" description="FAD-binding PCMH-type" evidence="6">
    <location>
        <begin position="53"/>
        <end position="232"/>
    </location>
</feature>
<dbReference type="GO" id="GO:0005739">
    <property type="term" value="C:mitochondrion"/>
    <property type="evidence" value="ECO:0007669"/>
    <property type="project" value="TreeGrafter"/>
</dbReference>
<evidence type="ECO:0000313" key="8">
    <source>
        <dbReference type="Proteomes" id="UP000245771"/>
    </source>
</evidence>
<dbReference type="GO" id="GO:0016020">
    <property type="term" value="C:membrane"/>
    <property type="evidence" value="ECO:0007669"/>
    <property type="project" value="InterPro"/>
</dbReference>
<dbReference type="InterPro" id="IPR006094">
    <property type="entry name" value="Oxid_FAD_bind_N"/>
</dbReference>
<keyword evidence="3" id="KW-0560">Oxidoreductase</keyword>
<dbReference type="OrthoDB" id="610608at2759"/>
<evidence type="ECO:0000313" key="7">
    <source>
        <dbReference type="EMBL" id="PWN37110.1"/>
    </source>
</evidence>
<dbReference type="Proteomes" id="UP000245771">
    <property type="component" value="Unassembled WGS sequence"/>
</dbReference>
<evidence type="ECO:0000256" key="4">
    <source>
        <dbReference type="ARBA" id="ARBA00033418"/>
    </source>
</evidence>
<evidence type="ECO:0000259" key="6">
    <source>
        <dbReference type="PROSITE" id="PS51387"/>
    </source>
</evidence>
<dbReference type="InterPro" id="IPR007173">
    <property type="entry name" value="ALO_C"/>
</dbReference>
<gene>
    <name evidence="7" type="ORF">FA14DRAFT_159303</name>
</gene>
<keyword evidence="8" id="KW-1185">Reference proteome</keyword>
<dbReference type="PROSITE" id="PS51387">
    <property type="entry name" value="FAD_PCMH"/>
    <property type="match status" value="1"/>
</dbReference>
<dbReference type="InterPro" id="IPR016169">
    <property type="entry name" value="FAD-bd_PCMH_sub2"/>
</dbReference>
<dbReference type="InterPro" id="IPR016166">
    <property type="entry name" value="FAD-bd_PCMH"/>
</dbReference>
<feature type="region of interest" description="Disordered" evidence="5">
    <location>
        <begin position="476"/>
        <end position="510"/>
    </location>
</feature>
<proteinExistence type="predicted"/>
<dbReference type="Pfam" id="PF04030">
    <property type="entry name" value="ALO"/>
    <property type="match status" value="2"/>
</dbReference>
<dbReference type="Gene3D" id="3.30.70.2520">
    <property type="match status" value="1"/>
</dbReference>
<dbReference type="InterPro" id="IPR036318">
    <property type="entry name" value="FAD-bd_PCMH-like_sf"/>
</dbReference>
<dbReference type="RefSeq" id="XP_025357412.1">
    <property type="nucleotide sequence ID" value="XM_025498150.1"/>
</dbReference>
<dbReference type="PANTHER" id="PTHR43762">
    <property type="entry name" value="L-GULONOLACTONE OXIDASE"/>
    <property type="match status" value="1"/>
</dbReference>
<comment type="pathway">
    <text evidence="1">Cofactor biosynthesis; D-erythroascorbate biosynthesis; dehydro-D-arabinono-1,4-lactone from D-arabinose: step 2/2.</text>
</comment>
<dbReference type="PANTHER" id="PTHR43762:SF1">
    <property type="entry name" value="D-ARABINONO-1,4-LACTONE OXIDASE"/>
    <property type="match status" value="1"/>
</dbReference>
<evidence type="ECO:0000256" key="3">
    <source>
        <dbReference type="ARBA" id="ARBA00023002"/>
    </source>
</evidence>
<dbReference type="Gene3D" id="1.10.45.10">
    <property type="entry name" value="Vanillyl-alcohol Oxidase, Chain A, domain 4"/>
    <property type="match status" value="1"/>
</dbReference>
<reference evidence="7 8" key="1">
    <citation type="journal article" date="2018" name="Mol. Biol. Evol.">
        <title>Broad Genomic Sampling Reveals a Smut Pathogenic Ancestry of the Fungal Clade Ustilaginomycotina.</title>
        <authorList>
            <person name="Kijpornyongpan T."/>
            <person name="Mondo S.J."/>
            <person name="Barry K."/>
            <person name="Sandor L."/>
            <person name="Lee J."/>
            <person name="Lipzen A."/>
            <person name="Pangilinan J."/>
            <person name="LaButti K."/>
            <person name="Hainaut M."/>
            <person name="Henrissat B."/>
            <person name="Grigoriev I.V."/>
            <person name="Spatafora J.W."/>
            <person name="Aime M.C."/>
        </authorList>
    </citation>
    <scope>NUCLEOTIDE SEQUENCE [LARGE SCALE GENOMIC DNA]</scope>
    <source>
        <strain evidence="7 8">MCA 3882</strain>
    </source>
</reference>
<evidence type="ECO:0000256" key="2">
    <source>
        <dbReference type="ARBA" id="ARBA00013136"/>
    </source>
</evidence>
<dbReference type="Gene3D" id="3.30.43.10">
    <property type="entry name" value="Uridine Diphospho-n-acetylenolpyruvylglucosamine Reductase, domain 2"/>
    <property type="match status" value="1"/>
</dbReference>
<dbReference type="STRING" id="1280837.A0A316VHV2"/>
<dbReference type="AlphaFoldDB" id="A0A316VHV2"/>
<dbReference type="Gene3D" id="3.30.465.10">
    <property type="match status" value="1"/>
</dbReference>
<dbReference type="Pfam" id="PF01565">
    <property type="entry name" value="FAD_binding_4"/>
    <property type="match status" value="1"/>
</dbReference>
<dbReference type="InterPro" id="IPR016171">
    <property type="entry name" value="Vanillyl_alc_oxidase_C-sub2"/>
</dbReference>
<accession>A0A316VHV2</accession>
<organism evidence="7 8">
    <name type="scientific">Meira miltonrushii</name>
    <dbReference type="NCBI Taxonomy" id="1280837"/>
    <lineage>
        <taxon>Eukaryota</taxon>
        <taxon>Fungi</taxon>
        <taxon>Dikarya</taxon>
        <taxon>Basidiomycota</taxon>
        <taxon>Ustilaginomycotina</taxon>
        <taxon>Exobasidiomycetes</taxon>
        <taxon>Exobasidiales</taxon>
        <taxon>Brachybasidiaceae</taxon>
        <taxon>Meira</taxon>
    </lineage>
</organism>
<dbReference type="EC" id="1.1.3.37" evidence="2"/>
<evidence type="ECO:0000256" key="5">
    <source>
        <dbReference type="SAM" id="MobiDB-lite"/>
    </source>
</evidence>
<protein>
    <recommendedName>
        <fullName evidence="2">D-arabinono-1,4-lactone oxidase</fullName>
        <ecNumber evidence="2">1.1.3.37</ecNumber>
    </recommendedName>
    <alternativeName>
        <fullName evidence="4">L-galactono-gamma-lactone oxidase</fullName>
    </alternativeName>
</protein>
<dbReference type="SUPFAM" id="SSF56176">
    <property type="entry name" value="FAD-binding/transporter-associated domain-like"/>
    <property type="match status" value="1"/>
</dbReference>
<dbReference type="GO" id="GO:0071949">
    <property type="term" value="F:FAD binding"/>
    <property type="evidence" value="ECO:0007669"/>
    <property type="project" value="InterPro"/>
</dbReference>
<dbReference type="FunCoup" id="A0A316VHV2">
    <property type="interactions" value="341"/>
</dbReference>
<dbReference type="InterPro" id="IPR016167">
    <property type="entry name" value="FAD-bd_PCMH_sub1"/>
</dbReference>
<evidence type="ECO:0000256" key="1">
    <source>
        <dbReference type="ARBA" id="ARBA00005083"/>
    </source>
</evidence>
<dbReference type="InterPro" id="IPR010031">
    <property type="entry name" value="FAD_lactone_oxidase-like"/>
</dbReference>
<dbReference type="EMBL" id="KZ819602">
    <property type="protein sequence ID" value="PWN37110.1"/>
    <property type="molecule type" value="Genomic_DNA"/>
</dbReference>
<dbReference type="UniPathway" id="UPA00771">
    <property type="reaction ID" value="UER00766"/>
</dbReference>